<name>A0A0A0HXR1_CLONO</name>
<dbReference type="InterPro" id="IPR029063">
    <property type="entry name" value="SAM-dependent_MTases_sf"/>
</dbReference>
<dbReference type="OrthoDB" id="9804312at2"/>
<dbReference type="EMBL" id="JENJ01000117">
    <property type="protein sequence ID" value="KGM92861.1"/>
    <property type="molecule type" value="Genomic_DNA"/>
</dbReference>
<reference evidence="2 3" key="1">
    <citation type="submission" date="2014-01" db="EMBL/GenBank/DDBJ databases">
        <title>Plasmidome dynamics in the species complex Clostridium novyi sensu lato converts strains of independent lineages into distinctly different pathogens.</title>
        <authorList>
            <person name="Skarin H."/>
            <person name="Segerman B."/>
        </authorList>
    </citation>
    <scope>NUCLEOTIDE SEQUENCE [LARGE SCALE GENOMIC DNA]</scope>
    <source>
        <strain evidence="2 3">4552</strain>
    </source>
</reference>
<dbReference type="Gene3D" id="3.40.50.150">
    <property type="entry name" value="Vaccinia Virus protein VP39"/>
    <property type="match status" value="1"/>
</dbReference>
<accession>A0A0A0HXR1</accession>
<dbReference type="AlphaFoldDB" id="A0A0A0HXR1"/>
<evidence type="ECO:0000259" key="1">
    <source>
        <dbReference type="Pfam" id="PF03848"/>
    </source>
</evidence>
<evidence type="ECO:0000313" key="2">
    <source>
        <dbReference type="EMBL" id="KGM92861.1"/>
    </source>
</evidence>
<gene>
    <name evidence="2" type="ORF">Z968_12980</name>
</gene>
<proteinExistence type="predicted"/>
<dbReference type="SUPFAM" id="SSF53335">
    <property type="entry name" value="S-adenosyl-L-methionine-dependent methyltransferases"/>
    <property type="match status" value="1"/>
</dbReference>
<sequence>MKYMGDSNWWDERFKVRKLNIMDHEKILEEDILYFPKKGKILDLACGDGRNSIYLAKLGYEVFAIDFCKEALSRLNYFVKNECFKIKTKLMDLSRDDVFTNLDKFDGIIINHYRLNPKLYSDLMNHINTGGVLWVNGFREVPNDNLSITQLDILKENDFIALGNYKLENEKLYEIGQRKFIRGIWRK</sequence>
<organism evidence="2 3">
    <name type="scientific">Clostridium novyi A str. 4552</name>
    <dbReference type="NCBI Taxonomy" id="1444289"/>
    <lineage>
        <taxon>Bacteria</taxon>
        <taxon>Bacillati</taxon>
        <taxon>Bacillota</taxon>
        <taxon>Clostridia</taxon>
        <taxon>Eubacteriales</taxon>
        <taxon>Clostridiaceae</taxon>
        <taxon>Clostridium</taxon>
    </lineage>
</organism>
<evidence type="ECO:0000313" key="3">
    <source>
        <dbReference type="Proteomes" id="UP000030012"/>
    </source>
</evidence>
<dbReference type="RefSeq" id="WP_039256366.1">
    <property type="nucleotide sequence ID" value="NZ_JENJ01000117.1"/>
</dbReference>
<feature type="domain" description="Tellurite resistance methyltransferase TehB-like" evidence="1">
    <location>
        <begin position="35"/>
        <end position="110"/>
    </location>
</feature>
<dbReference type="InterPro" id="IPR015985">
    <property type="entry name" value="TehB-like_dom"/>
</dbReference>
<comment type="caution">
    <text evidence="2">The sequence shown here is derived from an EMBL/GenBank/DDBJ whole genome shotgun (WGS) entry which is preliminary data.</text>
</comment>
<dbReference type="Pfam" id="PF03848">
    <property type="entry name" value="TehB"/>
    <property type="match status" value="1"/>
</dbReference>
<dbReference type="CDD" id="cd02440">
    <property type="entry name" value="AdoMet_MTases"/>
    <property type="match status" value="1"/>
</dbReference>
<protein>
    <submittedName>
        <fullName evidence="2">Tellurite resistance protein TehB</fullName>
    </submittedName>
</protein>
<dbReference type="Proteomes" id="UP000030012">
    <property type="component" value="Unassembled WGS sequence"/>
</dbReference>